<dbReference type="Proteomes" id="UP000442105">
    <property type="component" value="Unassembled WGS sequence"/>
</dbReference>
<evidence type="ECO:0000313" key="1">
    <source>
        <dbReference type="EMBL" id="MQN14283.1"/>
    </source>
</evidence>
<proteinExistence type="predicted"/>
<reference evidence="2" key="1">
    <citation type="submission" date="2019-09" db="EMBL/GenBank/DDBJ databases">
        <title>Distinct polysaccharide growth profiles of human intestinal Prevotella copri isolates.</title>
        <authorList>
            <person name="Fehlner-Peach H."/>
            <person name="Magnabosco C."/>
            <person name="Raghavan V."/>
            <person name="Scher J.U."/>
            <person name="Tett A."/>
            <person name="Cox L.M."/>
            <person name="Gottsegen C."/>
            <person name="Watters A."/>
            <person name="Wiltshire- Gordon J.D."/>
            <person name="Segata N."/>
            <person name="Bonneau R."/>
            <person name="Littman D.R."/>
        </authorList>
    </citation>
    <scope>NUCLEOTIDE SEQUENCE [LARGE SCALE GENOMIC DNA]</scope>
    <source>
        <strain evidence="2">iAQ1179</strain>
    </source>
</reference>
<feature type="non-terminal residue" evidence="1">
    <location>
        <position position="116"/>
    </location>
</feature>
<dbReference type="EMBL" id="VZCW01000395">
    <property type="protein sequence ID" value="MQN14283.1"/>
    <property type="molecule type" value="Genomic_DNA"/>
</dbReference>
<dbReference type="RefSeq" id="WP_153129614.1">
    <property type="nucleotide sequence ID" value="NZ_VZCW01000395.1"/>
</dbReference>
<evidence type="ECO:0000313" key="2">
    <source>
        <dbReference type="Proteomes" id="UP000442105"/>
    </source>
</evidence>
<organism evidence="1 2">
    <name type="scientific">Segatella copri</name>
    <dbReference type="NCBI Taxonomy" id="165179"/>
    <lineage>
        <taxon>Bacteria</taxon>
        <taxon>Pseudomonadati</taxon>
        <taxon>Bacteroidota</taxon>
        <taxon>Bacteroidia</taxon>
        <taxon>Bacteroidales</taxon>
        <taxon>Prevotellaceae</taxon>
        <taxon>Segatella</taxon>
    </lineage>
</organism>
<name>A0AA90ZQ34_9BACT</name>
<gene>
    <name evidence="1" type="ORF">F7D95_16135</name>
</gene>
<dbReference type="AlphaFoldDB" id="A0AA90ZQ34"/>
<sequence length="116" mass="14283">MALVREVDIDELVAENKRRYDEIYGTYNPWTGEGCYDFEHRELLELPDFMIKKMWVPRECMRTLLYRGLKQLGSMKEYIIRVWGKEYNEKSYYTKQLKMVLTFEIMKVRFREDPEF</sequence>
<comment type="caution">
    <text evidence="1">The sequence shown here is derived from an EMBL/GenBank/DDBJ whole genome shotgun (WGS) entry which is preliminary data.</text>
</comment>
<protein>
    <submittedName>
        <fullName evidence="1">Uncharacterized protein</fullName>
    </submittedName>
</protein>
<accession>A0AA90ZQ34</accession>